<keyword evidence="5 9" id="KW-0238">DNA-binding</keyword>
<dbReference type="InterPro" id="IPR001867">
    <property type="entry name" value="OmpR/PhoB-type_DNA-bd"/>
</dbReference>
<evidence type="ECO:0000256" key="3">
    <source>
        <dbReference type="ARBA" id="ARBA00023012"/>
    </source>
</evidence>
<evidence type="ECO:0000313" key="13">
    <source>
        <dbReference type="Proteomes" id="UP001600941"/>
    </source>
</evidence>
<dbReference type="InterPro" id="IPR036388">
    <property type="entry name" value="WH-like_DNA-bd_sf"/>
</dbReference>
<evidence type="ECO:0000256" key="5">
    <source>
        <dbReference type="ARBA" id="ARBA00023125"/>
    </source>
</evidence>
<organism evidence="12 13">
    <name type="scientific">Blautia parvula</name>
    <dbReference type="NCBI Taxonomy" id="2877527"/>
    <lineage>
        <taxon>Bacteria</taxon>
        <taxon>Bacillati</taxon>
        <taxon>Bacillota</taxon>
        <taxon>Clostridia</taxon>
        <taxon>Lachnospirales</taxon>
        <taxon>Lachnospiraceae</taxon>
        <taxon>Blautia</taxon>
    </lineage>
</organism>
<evidence type="ECO:0000259" key="10">
    <source>
        <dbReference type="PROSITE" id="PS50110"/>
    </source>
</evidence>
<evidence type="ECO:0000256" key="8">
    <source>
        <dbReference type="PROSITE-ProRule" id="PRU00169"/>
    </source>
</evidence>
<name>A0ABQ0BVP1_9FIRM</name>
<dbReference type="Gene3D" id="3.40.50.2300">
    <property type="match status" value="1"/>
</dbReference>
<dbReference type="Gene3D" id="6.10.250.690">
    <property type="match status" value="1"/>
</dbReference>
<dbReference type="SUPFAM" id="SSF52172">
    <property type="entry name" value="CheY-like"/>
    <property type="match status" value="1"/>
</dbReference>
<dbReference type="PROSITE" id="PS50110">
    <property type="entry name" value="RESPONSE_REGULATORY"/>
    <property type="match status" value="1"/>
</dbReference>
<keyword evidence="2 8" id="KW-0597">Phosphoprotein</keyword>
<dbReference type="PANTHER" id="PTHR48111:SF21">
    <property type="entry name" value="DNA-BINDING DUAL MASTER TRANSCRIPTIONAL REGULATOR RPAA"/>
    <property type="match status" value="1"/>
</dbReference>
<sequence>MRTSKRNRQGMETKKNILIVEDDLKLNNGIRLALKGQEYHCLQCDSVQAGRTAVDKEKIDLILLDINLPDGNGLDWLVEIRQKSQVPVILISANNMEMDIVTGLKLGANDYITKPFSLMVLRARIEVQLRETETENPETYQTEHYAFDFRKMDFRVDGTSVELSRTEQRLLRKLVENPGVVLSRETLTDEIWSGDSEYVEEHALTVVIKRLRGKLREAEHENAYIRTVYGIGYVWERQEKGKRA</sequence>
<evidence type="ECO:0000256" key="9">
    <source>
        <dbReference type="PROSITE-ProRule" id="PRU01091"/>
    </source>
</evidence>
<dbReference type="InterPro" id="IPR039420">
    <property type="entry name" value="WalR-like"/>
</dbReference>
<proteinExistence type="predicted"/>
<protein>
    <recommendedName>
        <fullName evidence="1">Stage 0 sporulation protein A homolog</fullName>
    </recommendedName>
</protein>
<feature type="DNA-binding region" description="OmpR/PhoB-type" evidence="9">
    <location>
        <begin position="137"/>
        <end position="237"/>
    </location>
</feature>
<dbReference type="InterPro" id="IPR011006">
    <property type="entry name" value="CheY-like_superfamily"/>
</dbReference>
<comment type="function">
    <text evidence="7">May play the central regulatory role in sporulation. It may be an element of the effector pathway responsible for the activation of sporulation genes in response to nutritional stress. Spo0A may act in concert with spo0H (a sigma factor) to control the expression of some genes that are critical to the sporulation process.</text>
</comment>
<evidence type="ECO:0000256" key="1">
    <source>
        <dbReference type="ARBA" id="ARBA00018672"/>
    </source>
</evidence>
<dbReference type="PROSITE" id="PS51755">
    <property type="entry name" value="OMPR_PHOB"/>
    <property type="match status" value="1"/>
</dbReference>
<keyword evidence="13" id="KW-1185">Reference proteome</keyword>
<evidence type="ECO:0000313" key="12">
    <source>
        <dbReference type="EMBL" id="GAA6500604.1"/>
    </source>
</evidence>
<dbReference type="Proteomes" id="UP001600941">
    <property type="component" value="Unassembled WGS sequence"/>
</dbReference>
<dbReference type="Gene3D" id="1.10.10.10">
    <property type="entry name" value="Winged helix-like DNA-binding domain superfamily/Winged helix DNA-binding domain"/>
    <property type="match status" value="1"/>
</dbReference>
<dbReference type="Pfam" id="PF00072">
    <property type="entry name" value="Response_reg"/>
    <property type="match status" value="1"/>
</dbReference>
<evidence type="ECO:0000256" key="4">
    <source>
        <dbReference type="ARBA" id="ARBA00023015"/>
    </source>
</evidence>
<evidence type="ECO:0000256" key="7">
    <source>
        <dbReference type="ARBA" id="ARBA00024867"/>
    </source>
</evidence>
<dbReference type="SMART" id="SM00862">
    <property type="entry name" value="Trans_reg_C"/>
    <property type="match status" value="1"/>
</dbReference>
<evidence type="ECO:0000259" key="11">
    <source>
        <dbReference type="PROSITE" id="PS51755"/>
    </source>
</evidence>
<dbReference type="Pfam" id="PF00486">
    <property type="entry name" value="Trans_reg_C"/>
    <property type="match status" value="1"/>
</dbReference>
<evidence type="ECO:0000256" key="6">
    <source>
        <dbReference type="ARBA" id="ARBA00023163"/>
    </source>
</evidence>
<dbReference type="InterPro" id="IPR001789">
    <property type="entry name" value="Sig_transdc_resp-reg_receiver"/>
</dbReference>
<dbReference type="CDD" id="cd00383">
    <property type="entry name" value="trans_reg_C"/>
    <property type="match status" value="1"/>
</dbReference>
<dbReference type="CDD" id="cd17574">
    <property type="entry name" value="REC_OmpR"/>
    <property type="match status" value="1"/>
</dbReference>
<keyword evidence="3" id="KW-0902">Two-component regulatory system</keyword>
<comment type="caution">
    <text evidence="12">The sequence shown here is derived from an EMBL/GenBank/DDBJ whole genome shotgun (WGS) entry which is preliminary data.</text>
</comment>
<feature type="domain" description="Response regulatory" evidence="10">
    <location>
        <begin position="16"/>
        <end position="129"/>
    </location>
</feature>
<keyword evidence="6" id="KW-0804">Transcription</keyword>
<dbReference type="SMART" id="SM00448">
    <property type="entry name" value="REC"/>
    <property type="match status" value="1"/>
</dbReference>
<evidence type="ECO:0000256" key="2">
    <source>
        <dbReference type="ARBA" id="ARBA00022553"/>
    </source>
</evidence>
<feature type="domain" description="OmpR/PhoB-type" evidence="11">
    <location>
        <begin position="137"/>
        <end position="237"/>
    </location>
</feature>
<accession>A0ABQ0BVP1</accession>
<feature type="modified residue" description="4-aspartylphosphate" evidence="8">
    <location>
        <position position="65"/>
    </location>
</feature>
<dbReference type="PANTHER" id="PTHR48111">
    <property type="entry name" value="REGULATOR OF RPOS"/>
    <property type="match status" value="1"/>
</dbReference>
<keyword evidence="4" id="KW-0805">Transcription regulation</keyword>
<reference evidence="12 13" key="1">
    <citation type="submission" date="2024-04" db="EMBL/GenBank/DDBJ databases">
        <title>Defined microbial consortia suppress multidrug-resistant proinflammatory Enterobacteriaceae via ecological control.</title>
        <authorList>
            <person name="Furuichi M."/>
            <person name="Kawaguchi T."/>
            <person name="Pust M."/>
            <person name="Yasuma K."/>
            <person name="Plichta D."/>
            <person name="Hasegawa N."/>
            <person name="Ohya T."/>
            <person name="Bhattarai S."/>
            <person name="Sasajima S."/>
            <person name="Aoto Y."/>
            <person name="Tuganbaev T."/>
            <person name="Yaginuma M."/>
            <person name="Ueda M."/>
            <person name="Okahashi N."/>
            <person name="Amafuji K."/>
            <person name="Kiridooshi Y."/>
            <person name="Sugita K."/>
            <person name="Strazar M."/>
            <person name="Skelly A."/>
            <person name="Suda W."/>
            <person name="Hattori M."/>
            <person name="Nakamoto N."/>
            <person name="Caballero S."/>
            <person name="Norman J."/>
            <person name="Olle B."/>
            <person name="Tanoue T."/>
            <person name="Arita M."/>
            <person name="Bucci V."/>
            <person name="Atarashi K."/>
            <person name="Xavier R."/>
            <person name="Honda K."/>
        </authorList>
    </citation>
    <scope>NUCLEOTIDE SEQUENCE [LARGE SCALE GENOMIC DNA]</scope>
    <source>
        <strain evidence="13">k34-0107-D12</strain>
    </source>
</reference>
<dbReference type="EMBL" id="BAABZQ010000001">
    <property type="protein sequence ID" value="GAA6500604.1"/>
    <property type="molecule type" value="Genomic_DNA"/>
</dbReference>
<gene>
    <name evidence="12" type="ORF">K340107D12_34200</name>
</gene>